<reference evidence="2 3" key="1">
    <citation type="submission" date="2017-02" db="EMBL/GenBank/DDBJ databases">
        <authorList>
            <person name="Peterson S.W."/>
        </authorList>
    </citation>
    <scope>NUCLEOTIDE SEQUENCE [LARGE SCALE GENOMIC DNA]</scope>
    <source>
        <strain evidence="2 3">ATCC BAA-909</strain>
    </source>
</reference>
<dbReference type="CDD" id="cd19100">
    <property type="entry name" value="AKR_unchar"/>
    <property type="match status" value="1"/>
</dbReference>
<gene>
    <name evidence="2" type="ORF">SAMN02745152_00408</name>
</gene>
<dbReference type="Gene3D" id="3.20.20.100">
    <property type="entry name" value="NADP-dependent oxidoreductase domain"/>
    <property type="match status" value="1"/>
</dbReference>
<dbReference type="RefSeq" id="WP_234969876.1">
    <property type="nucleotide sequence ID" value="NZ_FUXC01000002.1"/>
</dbReference>
<protein>
    <submittedName>
        <fullName evidence="2">Aldo/keto reductase family protein</fullName>
    </submittedName>
</protein>
<dbReference type="STRING" id="225004.SAMN02745152_00408"/>
<dbReference type="SUPFAM" id="SSF51430">
    <property type="entry name" value="NAD(P)-linked oxidoreductase"/>
    <property type="match status" value="1"/>
</dbReference>
<evidence type="ECO:0000313" key="2">
    <source>
        <dbReference type="EMBL" id="SJZ50479.1"/>
    </source>
</evidence>
<proteinExistence type="predicted"/>
<accession>A0A1T4L6Z3</accession>
<name>A0A1T4L6Z3_9SPIR</name>
<dbReference type="InterPro" id="IPR036812">
    <property type="entry name" value="NAD(P)_OxRdtase_dom_sf"/>
</dbReference>
<dbReference type="PANTHER" id="PTHR43312">
    <property type="entry name" value="D-THREO-ALDOSE 1-DEHYDROGENASE"/>
    <property type="match status" value="1"/>
</dbReference>
<dbReference type="Pfam" id="PF00248">
    <property type="entry name" value="Aldo_ket_red"/>
    <property type="match status" value="1"/>
</dbReference>
<dbReference type="InterPro" id="IPR023210">
    <property type="entry name" value="NADP_OxRdtase_dom"/>
</dbReference>
<dbReference type="AlphaFoldDB" id="A0A1T4L6Z3"/>
<dbReference type="EMBL" id="FUXC01000002">
    <property type="protein sequence ID" value="SJZ50479.1"/>
    <property type="molecule type" value="Genomic_DNA"/>
</dbReference>
<evidence type="ECO:0000313" key="3">
    <source>
        <dbReference type="Proteomes" id="UP000190395"/>
    </source>
</evidence>
<sequence>MNYVFLTAFLSVFMDYVALGKSNLLVSRTALGAMALANVSDDEQASQIISSAYEGGINFFDTSRTSEESEKCLGSALHGAIRKDIFMATKTRATDCDELSRDIELSLAALKTDYIDLYQLDNPSFLPKLGGKDKIVEKLLNLKKQGLIHHIGICTENFDMARNLLNDDGPWETLQYPFNLLCPLEVQELVLDCREKDIGFIAMQPLCGGVVQNIPLALGFFSQFDSAVPVWGAHSQEELQQILYFTENPPVIDEKFEQELEKARFFFN</sequence>
<keyword evidence="3" id="KW-1185">Reference proteome</keyword>
<dbReference type="Proteomes" id="UP000190395">
    <property type="component" value="Unassembled WGS sequence"/>
</dbReference>
<dbReference type="InterPro" id="IPR053135">
    <property type="entry name" value="AKR2_Oxidoreductase"/>
</dbReference>
<organism evidence="2 3">
    <name type="scientific">Treponema berlinense</name>
    <dbReference type="NCBI Taxonomy" id="225004"/>
    <lineage>
        <taxon>Bacteria</taxon>
        <taxon>Pseudomonadati</taxon>
        <taxon>Spirochaetota</taxon>
        <taxon>Spirochaetia</taxon>
        <taxon>Spirochaetales</taxon>
        <taxon>Treponemataceae</taxon>
        <taxon>Treponema</taxon>
    </lineage>
</organism>
<evidence type="ECO:0000259" key="1">
    <source>
        <dbReference type="Pfam" id="PF00248"/>
    </source>
</evidence>
<dbReference type="PANTHER" id="PTHR43312:SF1">
    <property type="entry name" value="NADP-DEPENDENT OXIDOREDUCTASE DOMAIN-CONTAINING PROTEIN"/>
    <property type="match status" value="1"/>
</dbReference>
<feature type="domain" description="NADP-dependent oxidoreductase" evidence="1">
    <location>
        <begin position="30"/>
        <end position="212"/>
    </location>
</feature>
<dbReference type="GeneID" id="303366678"/>